<evidence type="ECO:0000313" key="3">
    <source>
        <dbReference type="Proteomes" id="UP000238493"/>
    </source>
</evidence>
<name>A0A2S7IUF4_9HYPH</name>
<protein>
    <submittedName>
        <fullName evidence="2">Uncharacterized protein</fullName>
    </submittedName>
</protein>
<keyword evidence="3" id="KW-1185">Reference proteome</keyword>
<reference evidence="2 3" key="1">
    <citation type="submission" date="2018-02" db="EMBL/GenBank/DDBJ databases">
        <title>Draft genome sequence of Ochrobactrum oryzae found in Brazil.</title>
        <authorList>
            <person name="Cerdeira L."/>
            <person name="Andrade F."/>
            <person name="Zacariotto T."/>
            <person name="Barbosa B."/>
            <person name="Santos S."/>
            <person name="Cassetari V."/>
            <person name="Lincopan N."/>
        </authorList>
    </citation>
    <scope>NUCLEOTIDE SEQUENCE [LARGE SCALE GENOMIC DNA]</scope>
    <source>
        <strain evidence="2 3">OA447</strain>
    </source>
</reference>
<sequence>MSALKLTSAEHPPVNTVPRIGLNRVEVALALGVSPNTVDVMVSEGVLPPPKKWHTRKVWLISEIVAAMAEWPTENQGSLVRDTDEGDDWRAA</sequence>
<gene>
    <name evidence="2" type="ORF">C3731_21130</name>
</gene>
<dbReference type="AlphaFoldDB" id="A0A2S7IUF4"/>
<comment type="caution">
    <text evidence="2">The sequence shown here is derived from an EMBL/GenBank/DDBJ whole genome shotgun (WGS) entry which is preliminary data.</text>
</comment>
<dbReference type="Proteomes" id="UP000238493">
    <property type="component" value="Unassembled WGS sequence"/>
</dbReference>
<feature type="region of interest" description="Disordered" evidence="1">
    <location>
        <begin position="73"/>
        <end position="92"/>
    </location>
</feature>
<evidence type="ECO:0000313" key="2">
    <source>
        <dbReference type="EMBL" id="PQA71596.1"/>
    </source>
</evidence>
<organism evidence="2 3">
    <name type="scientific">Brucella oryzae</name>
    <dbReference type="NCBI Taxonomy" id="335286"/>
    <lineage>
        <taxon>Bacteria</taxon>
        <taxon>Pseudomonadati</taxon>
        <taxon>Pseudomonadota</taxon>
        <taxon>Alphaproteobacteria</taxon>
        <taxon>Hyphomicrobiales</taxon>
        <taxon>Brucellaceae</taxon>
        <taxon>Brucella/Ochrobactrum group</taxon>
        <taxon>Brucella</taxon>
    </lineage>
</organism>
<evidence type="ECO:0000256" key="1">
    <source>
        <dbReference type="SAM" id="MobiDB-lite"/>
    </source>
</evidence>
<accession>A0A2S7IUF4</accession>
<proteinExistence type="predicted"/>
<dbReference type="EMBL" id="PTRC01000060">
    <property type="protein sequence ID" value="PQA71596.1"/>
    <property type="molecule type" value="Genomic_DNA"/>
</dbReference>